<name>A0A5N6KKF4_MONLA</name>
<evidence type="ECO:0000313" key="2">
    <source>
        <dbReference type="Proteomes" id="UP000326757"/>
    </source>
</evidence>
<proteinExistence type="predicted"/>
<evidence type="ECO:0000313" key="1">
    <source>
        <dbReference type="EMBL" id="KAB8303679.1"/>
    </source>
</evidence>
<reference evidence="1 2" key="1">
    <citation type="submission" date="2019-06" db="EMBL/GenBank/DDBJ databases">
        <title>Genome Sequence of the Brown Rot Fungal Pathogen Monilinia laxa.</title>
        <authorList>
            <person name="De Miccolis Angelini R.M."/>
            <person name="Landi L."/>
            <person name="Abate D."/>
            <person name="Pollastro S."/>
            <person name="Romanazzi G."/>
            <person name="Faretra F."/>
        </authorList>
    </citation>
    <scope>NUCLEOTIDE SEQUENCE [LARGE SCALE GENOMIC DNA]</scope>
    <source>
        <strain evidence="1 2">Mlax316</strain>
    </source>
</reference>
<protein>
    <submittedName>
        <fullName evidence="1">Uncharacterized protein</fullName>
    </submittedName>
</protein>
<dbReference type="Proteomes" id="UP000326757">
    <property type="component" value="Unassembled WGS sequence"/>
</dbReference>
<comment type="caution">
    <text evidence="1">The sequence shown here is derived from an EMBL/GenBank/DDBJ whole genome shotgun (WGS) entry which is preliminary data.</text>
</comment>
<accession>A0A5N6KKF4</accession>
<organism evidence="1 2">
    <name type="scientific">Monilinia laxa</name>
    <name type="common">Brown rot fungus</name>
    <name type="synonym">Sclerotinia laxa</name>
    <dbReference type="NCBI Taxonomy" id="61186"/>
    <lineage>
        <taxon>Eukaryota</taxon>
        <taxon>Fungi</taxon>
        <taxon>Dikarya</taxon>
        <taxon>Ascomycota</taxon>
        <taxon>Pezizomycotina</taxon>
        <taxon>Leotiomycetes</taxon>
        <taxon>Helotiales</taxon>
        <taxon>Sclerotiniaceae</taxon>
        <taxon>Monilinia</taxon>
    </lineage>
</organism>
<dbReference type="AlphaFoldDB" id="A0A5N6KKF4"/>
<dbReference type="EMBL" id="VIGI01000002">
    <property type="protein sequence ID" value="KAB8303679.1"/>
    <property type="molecule type" value="Genomic_DNA"/>
</dbReference>
<keyword evidence="2" id="KW-1185">Reference proteome</keyword>
<sequence>MKIDYSIPRPTHLYVPLVHYIVFTLRGKKRSPGHHTREICSLSHQASRTRIIQGPVSGCFASLHRLPTNRTTAKETPKS</sequence>
<gene>
    <name evidence="1" type="ORF">EYC80_005069</name>
</gene>